<evidence type="ECO:0000256" key="1">
    <source>
        <dbReference type="ARBA" id="ARBA00023180"/>
    </source>
</evidence>
<dbReference type="Gene3D" id="3.30.500.10">
    <property type="entry name" value="MHC class I-like antigen recognition-like"/>
    <property type="match status" value="1"/>
</dbReference>
<dbReference type="PANTHER" id="PTHR15349">
    <property type="entry name" value="ENDOTHELIAL PROTEIN C RECEPTOR"/>
    <property type="match status" value="1"/>
</dbReference>
<dbReference type="CTD" id="10544"/>
<gene>
    <name evidence="6" type="primary">Procr</name>
</gene>
<keyword evidence="5" id="KW-1185">Reference proteome</keyword>
<dbReference type="InterPro" id="IPR011162">
    <property type="entry name" value="MHC_I/II-like_Ag-recog"/>
</dbReference>
<sequence length="257" mass="28904">MLTKFLPLLLLLLPGCALCNSDGSQSLHMLQISYFQDHHHVRHQGNASLGKLLTHTLEGPSENVTILQLQPWQDPESWERTESGLQTYLTQFESLVKLVYRERKENVFFPLTVSCSLGCELPKEEEEEGSEPHVFFDVAVNGSAFVSFRPKTAVWVPGSKEPSKAANFTLKQLNAYNRTRYELQEFLQDTCVEFLENHITTQNMKGVRGFWLCLCVGEGVTARQMKRHEGSLEQQKEGAGDSGEGTSTKPKSLGDVL</sequence>
<accession>A0A6P5P701</accession>
<dbReference type="AlphaFoldDB" id="A0A6P5P701"/>
<keyword evidence="3" id="KW-0732">Signal</keyword>
<dbReference type="InterPro" id="IPR015669">
    <property type="entry name" value="Endothetial_C_recpt"/>
</dbReference>
<dbReference type="Pfam" id="PF16497">
    <property type="entry name" value="MHC_I_3"/>
    <property type="match status" value="1"/>
</dbReference>
<feature type="region of interest" description="Disordered" evidence="2">
    <location>
        <begin position="226"/>
        <end position="257"/>
    </location>
</feature>
<dbReference type="GO" id="GO:0050819">
    <property type="term" value="P:negative regulation of coagulation"/>
    <property type="evidence" value="ECO:0007669"/>
    <property type="project" value="TreeGrafter"/>
</dbReference>
<dbReference type="GO" id="GO:0038023">
    <property type="term" value="F:signaling receptor activity"/>
    <property type="evidence" value="ECO:0007669"/>
    <property type="project" value="InterPro"/>
</dbReference>
<name>A0A6P5P701_MUSCR</name>
<feature type="domain" description="MHC class I-like antigen recognition-like" evidence="4">
    <location>
        <begin position="7"/>
        <end position="196"/>
    </location>
</feature>
<dbReference type="InterPro" id="IPR037055">
    <property type="entry name" value="MHC_I-like_Ag-recog_sf"/>
</dbReference>
<feature type="chain" id="PRO_5027907481" evidence="3">
    <location>
        <begin position="20"/>
        <end position="257"/>
    </location>
</feature>
<evidence type="ECO:0000259" key="4">
    <source>
        <dbReference type="Pfam" id="PF16497"/>
    </source>
</evidence>
<dbReference type="RefSeq" id="XP_021012296.1">
    <property type="nucleotide sequence ID" value="XM_021156637.2"/>
</dbReference>
<proteinExistence type="predicted"/>
<keyword evidence="6" id="KW-0675">Receptor</keyword>
<dbReference type="SUPFAM" id="SSF54452">
    <property type="entry name" value="MHC antigen-recognition domain"/>
    <property type="match status" value="1"/>
</dbReference>
<organism evidence="5 6">
    <name type="scientific">Mus caroli</name>
    <name type="common">Ryukyu mouse</name>
    <name type="synonym">Ricefield mouse</name>
    <dbReference type="NCBI Taxonomy" id="10089"/>
    <lineage>
        <taxon>Eukaryota</taxon>
        <taxon>Metazoa</taxon>
        <taxon>Chordata</taxon>
        <taxon>Craniata</taxon>
        <taxon>Vertebrata</taxon>
        <taxon>Euteleostomi</taxon>
        <taxon>Mammalia</taxon>
        <taxon>Eutheria</taxon>
        <taxon>Euarchontoglires</taxon>
        <taxon>Glires</taxon>
        <taxon>Rodentia</taxon>
        <taxon>Myomorpha</taxon>
        <taxon>Muroidea</taxon>
        <taxon>Muridae</taxon>
        <taxon>Murinae</taxon>
        <taxon>Mus</taxon>
        <taxon>Mus</taxon>
    </lineage>
</organism>
<protein>
    <submittedName>
        <fullName evidence="6">Endothelial protein C receptor isoform X1</fullName>
    </submittedName>
</protein>
<dbReference type="GO" id="GO:0005615">
    <property type="term" value="C:extracellular space"/>
    <property type="evidence" value="ECO:0007669"/>
    <property type="project" value="TreeGrafter"/>
</dbReference>
<evidence type="ECO:0000313" key="6">
    <source>
        <dbReference type="RefSeq" id="XP_021012296.1"/>
    </source>
</evidence>
<feature type="signal peptide" evidence="3">
    <location>
        <begin position="1"/>
        <end position="19"/>
    </location>
</feature>
<evidence type="ECO:0000256" key="3">
    <source>
        <dbReference type="SAM" id="SignalP"/>
    </source>
</evidence>
<dbReference type="PANTHER" id="PTHR15349:SF0">
    <property type="entry name" value="ENDOTHELIAL PROTEIN C RECEPTOR"/>
    <property type="match status" value="1"/>
</dbReference>
<reference evidence="6" key="1">
    <citation type="submission" date="2025-08" db="UniProtKB">
        <authorList>
            <consortium name="RefSeq"/>
        </authorList>
    </citation>
    <scope>IDENTIFICATION</scope>
</reference>
<feature type="compositionally biased region" description="Basic and acidic residues" evidence="2">
    <location>
        <begin position="227"/>
        <end position="239"/>
    </location>
</feature>
<dbReference type="KEGG" id="mcal:110290154"/>
<dbReference type="GeneID" id="110290154"/>
<dbReference type="Proteomes" id="UP000515126">
    <property type="component" value="Chromosome 2"/>
</dbReference>
<evidence type="ECO:0000313" key="5">
    <source>
        <dbReference type="Proteomes" id="UP000515126"/>
    </source>
</evidence>
<keyword evidence="1" id="KW-0325">Glycoprotein</keyword>
<evidence type="ECO:0000256" key="2">
    <source>
        <dbReference type="SAM" id="MobiDB-lite"/>
    </source>
</evidence>
<dbReference type="InterPro" id="IPR011161">
    <property type="entry name" value="MHC_I-like_Ag-recog"/>
</dbReference>